<protein>
    <submittedName>
        <fullName evidence="2">Metallopeptidase</fullName>
        <ecNumber evidence="2">3.4.24.-</ecNumber>
    </submittedName>
</protein>
<comment type="caution">
    <text evidence="2">The sequence shown here is derived from an EMBL/GenBank/DDBJ whole genome shotgun (WGS) entry which is preliminary data.</text>
</comment>
<evidence type="ECO:0000313" key="2">
    <source>
        <dbReference type="EMBL" id="MFG1371503.1"/>
    </source>
</evidence>
<organism evidence="2 3">
    <name type="scientific">Xanthobacter oligotrophicus</name>
    <dbReference type="NCBI Taxonomy" id="2607286"/>
    <lineage>
        <taxon>Bacteria</taxon>
        <taxon>Pseudomonadati</taxon>
        <taxon>Pseudomonadota</taxon>
        <taxon>Alphaproteobacteria</taxon>
        <taxon>Hyphomicrobiales</taxon>
        <taxon>Xanthobacteraceae</taxon>
        <taxon>Xanthobacter</taxon>
    </lineage>
</organism>
<dbReference type="Proteomes" id="UP001604002">
    <property type="component" value="Unassembled WGS sequence"/>
</dbReference>
<keyword evidence="3" id="KW-1185">Reference proteome</keyword>
<gene>
    <name evidence="2" type="ORF">V5F32_04935</name>
</gene>
<dbReference type="InterPro" id="IPR043998">
    <property type="entry name" value="Put_Metallopep"/>
</dbReference>
<reference evidence="2 3" key="1">
    <citation type="submission" date="2024-02" db="EMBL/GenBank/DDBJ databases">
        <title>Expansion and revision of Xanthobacter and proposal of Roseixanthobacter gen. nov.</title>
        <authorList>
            <person name="Soltysiak M.P.M."/>
            <person name="Jalihal A."/>
            <person name="Ory A."/>
            <person name="Chrisophersen C."/>
            <person name="Lee A.D."/>
            <person name="Boulton J."/>
            <person name="Springer M."/>
        </authorList>
    </citation>
    <scope>NUCLEOTIDE SEQUENCE [LARGE SCALE GENOMIC DNA]</scope>
    <source>
        <strain evidence="2 3">23A</strain>
    </source>
</reference>
<evidence type="ECO:0000313" key="3">
    <source>
        <dbReference type="Proteomes" id="UP001604002"/>
    </source>
</evidence>
<dbReference type="EC" id="3.4.24.-" evidence="2"/>
<feature type="domain" description="Putative phage metallopeptidase" evidence="1">
    <location>
        <begin position="35"/>
        <end position="192"/>
    </location>
</feature>
<dbReference type="EMBL" id="JBAFVH010000002">
    <property type="protein sequence ID" value="MFG1371503.1"/>
    <property type="molecule type" value="Genomic_DNA"/>
</dbReference>
<dbReference type="GO" id="GO:0016787">
    <property type="term" value="F:hydrolase activity"/>
    <property type="evidence" value="ECO:0007669"/>
    <property type="project" value="UniProtKB-KW"/>
</dbReference>
<proteinExistence type="predicted"/>
<dbReference type="Pfam" id="PF18894">
    <property type="entry name" value="PhageMetallopep"/>
    <property type="match status" value="1"/>
</dbReference>
<keyword evidence="2" id="KW-0378">Hydrolase</keyword>
<name>A0ABW6ZS06_9HYPH</name>
<dbReference type="RefSeq" id="WP_393991484.1">
    <property type="nucleotide sequence ID" value="NZ_JBAFVH010000002.1"/>
</dbReference>
<evidence type="ECO:0000259" key="1">
    <source>
        <dbReference type="Pfam" id="PF18894"/>
    </source>
</evidence>
<accession>A0ABW6ZS06</accession>
<sequence>MGKVTALRRLARPQPPRALLDAEGECFLPAPELAEWARSAFIAEDAVLINEDHAHLRQADIGFLWTNVENSRRGSRIIGQAELGEPQGAMGRWAKARAKVQVRGWFGEVPDFIITIDALYAAECGDAEFCSLLEHELYHCAQERDPFGAPRFNRYGQPIWTIRGHDVEEFIGVVRRYGAEATGVRDLVEAANRGPEISRARVAHLCGTCQRSAA</sequence>